<comment type="caution">
    <text evidence="1">The sequence shown here is derived from an EMBL/GenBank/DDBJ whole genome shotgun (WGS) entry which is preliminary data.</text>
</comment>
<dbReference type="Proteomes" id="UP001487740">
    <property type="component" value="Unassembled WGS sequence"/>
</dbReference>
<proteinExistence type="predicted"/>
<keyword evidence="2" id="KW-1185">Reference proteome</keyword>
<reference evidence="1 2" key="1">
    <citation type="submission" date="2023-03" db="EMBL/GenBank/DDBJ databases">
        <title>High-quality genome of Scylla paramamosain provides insights in environmental adaptation.</title>
        <authorList>
            <person name="Zhang L."/>
        </authorList>
    </citation>
    <scope>NUCLEOTIDE SEQUENCE [LARGE SCALE GENOMIC DNA]</scope>
    <source>
        <strain evidence="1">LZ_2023a</strain>
        <tissue evidence="1">Muscle</tissue>
    </source>
</reference>
<sequence>MLVEECEVSDPYALVVLLHSDLVVVDLVSPGDPCCENPVTHWMCCQSPVTSCTYLADCPAGLTPVLCSPGARGRGAGHRKLHGGAGAGHGLLIHKFSVTDHNCTITMPKWKGFYDSQRNYKCDDARGRAPVWHGRGRDVMRICGESGWSVA</sequence>
<protein>
    <submittedName>
        <fullName evidence="1">Uncharacterized protein</fullName>
    </submittedName>
</protein>
<evidence type="ECO:0000313" key="2">
    <source>
        <dbReference type="Proteomes" id="UP001487740"/>
    </source>
</evidence>
<name>A0AAW0S9H2_SCYPA</name>
<organism evidence="1 2">
    <name type="scientific">Scylla paramamosain</name>
    <name type="common">Mud crab</name>
    <dbReference type="NCBI Taxonomy" id="85552"/>
    <lineage>
        <taxon>Eukaryota</taxon>
        <taxon>Metazoa</taxon>
        <taxon>Ecdysozoa</taxon>
        <taxon>Arthropoda</taxon>
        <taxon>Crustacea</taxon>
        <taxon>Multicrustacea</taxon>
        <taxon>Malacostraca</taxon>
        <taxon>Eumalacostraca</taxon>
        <taxon>Eucarida</taxon>
        <taxon>Decapoda</taxon>
        <taxon>Pleocyemata</taxon>
        <taxon>Brachyura</taxon>
        <taxon>Eubrachyura</taxon>
        <taxon>Portunoidea</taxon>
        <taxon>Portunidae</taxon>
        <taxon>Portuninae</taxon>
        <taxon>Scylla</taxon>
    </lineage>
</organism>
<accession>A0AAW0S9H2</accession>
<dbReference type="AlphaFoldDB" id="A0AAW0S9H2"/>
<dbReference type="EMBL" id="JARAKH010006415">
    <property type="protein sequence ID" value="KAK8371731.1"/>
    <property type="molecule type" value="Genomic_DNA"/>
</dbReference>
<gene>
    <name evidence="1" type="ORF">O3P69_018981</name>
</gene>
<evidence type="ECO:0000313" key="1">
    <source>
        <dbReference type="EMBL" id="KAK8371731.1"/>
    </source>
</evidence>